<feature type="domain" description="HNH" evidence="1">
    <location>
        <begin position="10"/>
        <end position="50"/>
    </location>
</feature>
<keyword evidence="3" id="KW-1185">Reference proteome</keyword>
<dbReference type="Pfam" id="PF01844">
    <property type="entry name" value="HNH"/>
    <property type="match status" value="1"/>
</dbReference>
<dbReference type="PANTHER" id="PTHR37827:SF1">
    <property type="entry name" value="HNH DOMAIN-CONTAINING PROTEIN"/>
    <property type="match status" value="1"/>
</dbReference>
<proteinExistence type="predicted"/>
<dbReference type="CDD" id="cd00085">
    <property type="entry name" value="HNHc"/>
    <property type="match status" value="1"/>
</dbReference>
<gene>
    <name evidence="2" type="primary">yisB</name>
    <name evidence="2" type="ORF">GCM10007216_01010</name>
</gene>
<accession>A0ABQ1NE37</accession>
<dbReference type="Gene3D" id="1.10.30.50">
    <property type="match status" value="1"/>
</dbReference>
<organism evidence="2 3">
    <name type="scientific">Thalassobacillus devorans</name>
    <dbReference type="NCBI Taxonomy" id="279813"/>
    <lineage>
        <taxon>Bacteria</taxon>
        <taxon>Bacillati</taxon>
        <taxon>Bacillota</taxon>
        <taxon>Bacilli</taxon>
        <taxon>Bacillales</taxon>
        <taxon>Bacillaceae</taxon>
        <taxon>Thalassobacillus</taxon>
    </lineage>
</organism>
<dbReference type="PANTHER" id="PTHR37827">
    <property type="entry name" value="TUDOR DOMAIN-CONTAINING PROTEIN"/>
    <property type="match status" value="1"/>
</dbReference>
<dbReference type="Proteomes" id="UP000619534">
    <property type="component" value="Unassembled WGS sequence"/>
</dbReference>
<evidence type="ECO:0000259" key="1">
    <source>
        <dbReference type="Pfam" id="PF01844"/>
    </source>
</evidence>
<protein>
    <recommendedName>
        <fullName evidence="1">HNH domain-containing protein</fullName>
    </recommendedName>
</protein>
<dbReference type="EMBL" id="BMCJ01000001">
    <property type="protein sequence ID" value="GGC74153.1"/>
    <property type="molecule type" value="Genomic_DNA"/>
</dbReference>
<comment type="caution">
    <text evidence="2">The sequence shown here is derived from an EMBL/GenBank/DDBJ whole genome shotgun (WGS) entry which is preliminary data.</text>
</comment>
<evidence type="ECO:0000313" key="2">
    <source>
        <dbReference type="EMBL" id="GGC74153.1"/>
    </source>
</evidence>
<sequence>MIRQFDDKTCDLCGRSPVTTTAHHLIPKEYGGADGPTAQLCRACHRQIHALFTNEELAVFYHTLERLADHPDMAKYLRWVKKQDPQKKITTRKSHRRRDQR</sequence>
<dbReference type="RefSeq" id="WP_062444284.1">
    <property type="nucleotide sequence ID" value="NZ_BMCJ01000001.1"/>
</dbReference>
<dbReference type="InterPro" id="IPR003615">
    <property type="entry name" value="HNH_nuc"/>
</dbReference>
<reference evidence="3" key="1">
    <citation type="journal article" date="2019" name="Int. J. Syst. Evol. Microbiol.">
        <title>The Global Catalogue of Microorganisms (GCM) 10K type strain sequencing project: providing services to taxonomists for standard genome sequencing and annotation.</title>
        <authorList>
            <consortium name="The Broad Institute Genomics Platform"/>
            <consortium name="The Broad Institute Genome Sequencing Center for Infectious Disease"/>
            <person name="Wu L."/>
            <person name="Ma J."/>
        </authorList>
    </citation>
    <scope>NUCLEOTIDE SEQUENCE [LARGE SCALE GENOMIC DNA]</scope>
    <source>
        <strain evidence="3">CCM 7282</strain>
    </source>
</reference>
<evidence type="ECO:0000313" key="3">
    <source>
        <dbReference type="Proteomes" id="UP000619534"/>
    </source>
</evidence>
<dbReference type="InterPro" id="IPR002711">
    <property type="entry name" value="HNH"/>
</dbReference>
<name>A0ABQ1NE37_9BACI</name>